<organism evidence="2 3">
    <name type="scientific">Planomonospora corallina</name>
    <dbReference type="NCBI Taxonomy" id="1806052"/>
    <lineage>
        <taxon>Bacteria</taxon>
        <taxon>Bacillati</taxon>
        <taxon>Actinomycetota</taxon>
        <taxon>Actinomycetes</taxon>
        <taxon>Streptosporangiales</taxon>
        <taxon>Streptosporangiaceae</taxon>
        <taxon>Planomonospora</taxon>
    </lineage>
</organism>
<evidence type="ECO:0000256" key="1">
    <source>
        <dbReference type="SAM" id="MobiDB-lite"/>
    </source>
</evidence>
<dbReference type="RefSeq" id="WP_377292705.1">
    <property type="nucleotide sequence ID" value="NZ_JBHSBM010000040.1"/>
</dbReference>
<gene>
    <name evidence="2" type="ORF">ACFOWE_27160</name>
</gene>
<feature type="compositionally biased region" description="Low complexity" evidence="1">
    <location>
        <begin position="1"/>
        <end position="21"/>
    </location>
</feature>
<feature type="region of interest" description="Disordered" evidence="1">
    <location>
        <begin position="1"/>
        <end position="59"/>
    </location>
</feature>
<comment type="caution">
    <text evidence="2">The sequence shown here is derived from an EMBL/GenBank/DDBJ whole genome shotgun (WGS) entry which is preliminary data.</text>
</comment>
<proteinExistence type="predicted"/>
<evidence type="ECO:0000313" key="3">
    <source>
        <dbReference type="Proteomes" id="UP001595850"/>
    </source>
</evidence>
<feature type="compositionally biased region" description="Basic and acidic residues" evidence="1">
    <location>
        <begin position="22"/>
        <end position="46"/>
    </location>
</feature>
<keyword evidence="3" id="KW-1185">Reference proteome</keyword>
<name>A0ABV8ID76_9ACTN</name>
<sequence>MAEAAPGPGAYEGISPSSSGDSSDHSDDPSGHSDDHEHDVTERPPAEDEPEMEGDPDRRTAEEMLSSLEEDPTLVTGIVQRGYLAVVPRRLVLRGAAEREKLVNARTYGEVRLTVWGEWVDDRDRLLDHYYDQYQADHPDADLDDLFAEELWDVVSPPDDAPFSMDGHPAFDFSVSDYADSYEAEIDLVTDAWIPREIASRYGERSSGWAAMPSHEYEEPEFRYPEERREEIESALCEHGFTVVRDERLLVKYMTER</sequence>
<protein>
    <submittedName>
        <fullName evidence="2">Uncharacterized protein</fullName>
    </submittedName>
</protein>
<accession>A0ABV8ID76</accession>
<dbReference type="Proteomes" id="UP001595850">
    <property type="component" value="Unassembled WGS sequence"/>
</dbReference>
<evidence type="ECO:0000313" key="2">
    <source>
        <dbReference type="EMBL" id="MFC4061997.1"/>
    </source>
</evidence>
<reference evidence="3" key="1">
    <citation type="journal article" date="2019" name="Int. J. Syst. Evol. Microbiol.">
        <title>The Global Catalogue of Microorganisms (GCM) 10K type strain sequencing project: providing services to taxonomists for standard genome sequencing and annotation.</title>
        <authorList>
            <consortium name="The Broad Institute Genomics Platform"/>
            <consortium name="The Broad Institute Genome Sequencing Center for Infectious Disease"/>
            <person name="Wu L."/>
            <person name="Ma J."/>
        </authorList>
    </citation>
    <scope>NUCLEOTIDE SEQUENCE [LARGE SCALE GENOMIC DNA]</scope>
    <source>
        <strain evidence="3">TBRC 4489</strain>
    </source>
</reference>
<dbReference type="EMBL" id="JBHSBM010000040">
    <property type="protein sequence ID" value="MFC4061997.1"/>
    <property type="molecule type" value="Genomic_DNA"/>
</dbReference>